<name>A0A449AA71_9BACT</name>
<evidence type="ECO:0000256" key="1">
    <source>
        <dbReference type="ARBA" id="ARBA00022679"/>
    </source>
</evidence>
<gene>
    <name evidence="8" type="primary">pknB</name>
    <name evidence="8" type="ORF">NCTC10122_00662</name>
</gene>
<dbReference type="InterPro" id="IPR008271">
    <property type="entry name" value="Ser/Thr_kinase_AS"/>
</dbReference>
<keyword evidence="6" id="KW-1133">Transmembrane helix</keyword>
<accession>A0A449AA71</accession>
<evidence type="ECO:0000313" key="9">
    <source>
        <dbReference type="Proteomes" id="UP000290942"/>
    </source>
</evidence>
<evidence type="ECO:0000313" key="8">
    <source>
        <dbReference type="EMBL" id="VEU61070.1"/>
    </source>
</evidence>
<evidence type="ECO:0000256" key="5">
    <source>
        <dbReference type="PROSITE-ProRule" id="PRU10141"/>
    </source>
</evidence>
<feature type="binding site" evidence="5">
    <location>
        <position position="43"/>
    </location>
    <ligand>
        <name>ATP</name>
        <dbReference type="ChEBI" id="CHEBI:30616"/>
    </ligand>
</feature>
<dbReference type="SMART" id="SM00220">
    <property type="entry name" value="S_TKc"/>
    <property type="match status" value="1"/>
</dbReference>
<keyword evidence="3 8" id="KW-0418">Kinase</keyword>
<keyword evidence="1 8" id="KW-0808">Transferase</keyword>
<reference evidence="8 9" key="1">
    <citation type="submission" date="2019-01" db="EMBL/GenBank/DDBJ databases">
        <authorList>
            <consortium name="Pathogen Informatics"/>
        </authorList>
    </citation>
    <scope>NUCLEOTIDE SEQUENCE [LARGE SCALE GENOMIC DNA]</scope>
    <source>
        <strain evidence="8 9">NCTC10122</strain>
    </source>
</reference>
<keyword evidence="6" id="KW-0472">Membrane</keyword>
<evidence type="ECO:0000256" key="3">
    <source>
        <dbReference type="ARBA" id="ARBA00022777"/>
    </source>
</evidence>
<dbReference type="SUPFAM" id="SSF56112">
    <property type="entry name" value="Protein kinase-like (PK-like)"/>
    <property type="match status" value="1"/>
</dbReference>
<feature type="transmembrane region" description="Helical" evidence="6">
    <location>
        <begin position="304"/>
        <end position="326"/>
    </location>
</feature>
<sequence>MLPASTSKVYEKYKILSTLGNGGFSVVFKVQEINPPHEIFALKYFQIKENSDKENTIKRFKQEIEIYKKINSNMVAKFIDAYTDDEEQFLVMEYVEGDNLTQHIAKNGKLIPRTAIKYAMQIAEGLGELHNSKIIHRDVKSSNIIVTKDRNIKLIDFGLSLGDDSQRLTQDAKIIGSLYYLAPELCESGNTPTIQSDIYALGIMVYEMLTGQYPFKGANPEETIRKQKFAQMPDIMRYIDLQALANVIYKATNKKPEYRHQSMWEFREDIKTSGSPERYYEKPYNAKKATAKKNIQDVINSKTFLYSCLIFLLLLLIIGVILLVALI</sequence>
<keyword evidence="6" id="KW-0812">Transmembrane</keyword>
<evidence type="ECO:0000259" key="7">
    <source>
        <dbReference type="PROSITE" id="PS50011"/>
    </source>
</evidence>
<proteinExistence type="predicted"/>
<dbReference type="GO" id="GO:0005524">
    <property type="term" value="F:ATP binding"/>
    <property type="evidence" value="ECO:0007669"/>
    <property type="project" value="UniProtKB-UniRule"/>
</dbReference>
<dbReference type="InterPro" id="IPR011009">
    <property type="entry name" value="Kinase-like_dom_sf"/>
</dbReference>
<evidence type="ECO:0000256" key="4">
    <source>
        <dbReference type="ARBA" id="ARBA00022840"/>
    </source>
</evidence>
<dbReference type="PANTHER" id="PTHR43289">
    <property type="entry name" value="MITOGEN-ACTIVATED PROTEIN KINASE KINASE KINASE 20-RELATED"/>
    <property type="match status" value="1"/>
</dbReference>
<dbReference type="Gene3D" id="1.10.510.10">
    <property type="entry name" value="Transferase(Phosphotransferase) domain 1"/>
    <property type="match status" value="1"/>
</dbReference>
<dbReference type="InterPro" id="IPR017441">
    <property type="entry name" value="Protein_kinase_ATP_BS"/>
</dbReference>
<organism evidence="8 9">
    <name type="scientific">Mycoplasmopsis bovigenitalium</name>
    <dbReference type="NCBI Taxonomy" id="2112"/>
    <lineage>
        <taxon>Bacteria</taxon>
        <taxon>Bacillati</taxon>
        <taxon>Mycoplasmatota</taxon>
        <taxon>Mycoplasmoidales</taxon>
        <taxon>Metamycoplasmataceae</taxon>
        <taxon>Mycoplasmopsis</taxon>
    </lineage>
</organism>
<dbReference type="PROSITE" id="PS50011">
    <property type="entry name" value="PROTEIN_KINASE_DOM"/>
    <property type="match status" value="1"/>
</dbReference>
<dbReference type="EC" id="2.7.11.1" evidence="8"/>
<evidence type="ECO:0000256" key="2">
    <source>
        <dbReference type="ARBA" id="ARBA00022741"/>
    </source>
</evidence>
<protein>
    <submittedName>
        <fullName evidence="8">Serine/threonine protein kinase</fullName>
        <ecNumber evidence="8">2.7.11.1</ecNumber>
    </submittedName>
</protein>
<keyword evidence="8" id="KW-0723">Serine/threonine-protein kinase</keyword>
<feature type="domain" description="Protein kinase" evidence="7">
    <location>
        <begin position="13"/>
        <end position="280"/>
    </location>
</feature>
<dbReference type="EMBL" id="LR214970">
    <property type="protein sequence ID" value="VEU61070.1"/>
    <property type="molecule type" value="Genomic_DNA"/>
</dbReference>
<dbReference type="PROSITE" id="PS00108">
    <property type="entry name" value="PROTEIN_KINASE_ST"/>
    <property type="match status" value="1"/>
</dbReference>
<dbReference type="CDD" id="cd14014">
    <property type="entry name" value="STKc_PknB_like"/>
    <property type="match status" value="1"/>
</dbReference>
<dbReference type="PANTHER" id="PTHR43289:SF34">
    <property type="entry name" value="SERINE_THREONINE-PROTEIN KINASE YBDM-RELATED"/>
    <property type="match status" value="1"/>
</dbReference>
<dbReference type="InterPro" id="IPR000719">
    <property type="entry name" value="Prot_kinase_dom"/>
</dbReference>
<keyword evidence="2 5" id="KW-0547">Nucleotide-binding</keyword>
<dbReference type="AlphaFoldDB" id="A0A449AA71"/>
<dbReference type="Pfam" id="PF00069">
    <property type="entry name" value="Pkinase"/>
    <property type="match status" value="1"/>
</dbReference>
<dbReference type="Proteomes" id="UP000290942">
    <property type="component" value="Chromosome"/>
</dbReference>
<keyword evidence="4 5" id="KW-0067">ATP-binding</keyword>
<evidence type="ECO:0000256" key="6">
    <source>
        <dbReference type="SAM" id="Phobius"/>
    </source>
</evidence>
<dbReference type="RefSeq" id="WP_129687883.1">
    <property type="nucleotide sequence ID" value="NZ_LR214970.1"/>
</dbReference>
<dbReference type="GO" id="GO:0004674">
    <property type="term" value="F:protein serine/threonine kinase activity"/>
    <property type="evidence" value="ECO:0007669"/>
    <property type="project" value="UniProtKB-KW"/>
</dbReference>
<dbReference type="PROSITE" id="PS00107">
    <property type="entry name" value="PROTEIN_KINASE_ATP"/>
    <property type="match status" value="1"/>
</dbReference>